<sequence>MSFLQYKINNQISQIVNMEEEKGILCMVHTPLLKYECHIAIFIYVILNIQYRSPILNIQHRMSAKGRLKSGRLILNTQYHVPGPEYSVSGIRF</sequence>
<proteinExistence type="predicted"/>
<accession>A0A914DU23</accession>
<evidence type="ECO:0000313" key="1">
    <source>
        <dbReference type="Proteomes" id="UP000887540"/>
    </source>
</evidence>
<keyword evidence="1" id="KW-1185">Reference proteome</keyword>
<dbReference type="Proteomes" id="UP000887540">
    <property type="component" value="Unplaced"/>
</dbReference>
<protein>
    <submittedName>
        <fullName evidence="2">Uncharacterized protein</fullName>
    </submittedName>
</protein>
<dbReference type="WBParaSite" id="ACRNAN_scaffold37.g11673.t1">
    <property type="protein sequence ID" value="ACRNAN_scaffold37.g11673.t1"/>
    <property type="gene ID" value="ACRNAN_scaffold37.g11673"/>
</dbReference>
<evidence type="ECO:0000313" key="2">
    <source>
        <dbReference type="WBParaSite" id="ACRNAN_scaffold37.g11673.t1"/>
    </source>
</evidence>
<dbReference type="AlphaFoldDB" id="A0A914DU23"/>
<organism evidence="1 2">
    <name type="scientific">Acrobeloides nanus</name>
    <dbReference type="NCBI Taxonomy" id="290746"/>
    <lineage>
        <taxon>Eukaryota</taxon>
        <taxon>Metazoa</taxon>
        <taxon>Ecdysozoa</taxon>
        <taxon>Nematoda</taxon>
        <taxon>Chromadorea</taxon>
        <taxon>Rhabditida</taxon>
        <taxon>Tylenchina</taxon>
        <taxon>Cephalobomorpha</taxon>
        <taxon>Cephaloboidea</taxon>
        <taxon>Cephalobidae</taxon>
        <taxon>Acrobeloides</taxon>
    </lineage>
</organism>
<reference evidence="2" key="1">
    <citation type="submission" date="2022-11" db="UniProtKB">
        <authorList>
            <consortium name="WormBaseParasite"/>
        </authorList>
    </citation>
    <scope>IDENTIFICATION</scope>
</reference>
<name>A0A914DU23_9BILA</name>